<dbReference type="InterPro" id="IPR000683">
    <property type="entry name" value="Gfo/Idh/MocA-like_OxRdtase_N"/>
</dbReference>
<feature type="domain" description="Gfo/Idh/MocA-like oxidoreductase C-terminal" evidence="3">
    <location>
        <begin position="140"/>
        <end position="348"/>
    </location>
</feature>
<dbReference type="InterPro" id="IPR051450">
    <property type="entry name" value="Gfo/Idh/MocA_Oxidoreductases"/>
</dbReference>
<dbReference type="RefSeq" id="WP_029197242.1">
    <property type="nucleotide sequence ID" value="NZ_JAMDMW010000043.1"/>
</dbReference>
<dbReference type="PANTHER" id="PTHR43377">
    <property type="entry name" value="BILIVERDIN REDUCTASE A"/>
    <property type="match status" value="1"/>
</dbReference>
<sequence length="420" mass="46664">MQKVTAILLGAGNRGAQAYAPYALNYPHELDIVAVAEPDQDRRAAFIAAHRIPQEHAHADWEELLAQPKQADIAIICTQDQMHYEPTLKALELGYHVLLEKPMSPSPEECVEMERMAKKHNRLLTICHVLRYTAFWTAMKRVIDEGKIGQIVSIQLNENVGNMHMAHSFVRGNWNNSDTSSPMILAKSCHDMDILSYIMGEPCERVSSFGSLMHFNEENAPEGAPARCLDGCPAEASCQYYAPKYYLGTGKNWAAKFTTDTSLEGILEALRTTPYGKCVYRSDNNVVDHQVVNMEFVSGATAMFSMCGFTRDNTRIVQVMGTKGEIRGNMEEHTFTVHDFVTNEQNAIHVHASEEGHSGGDVGIVRSFLREVRAYAGGESESSAAASVRSHLMAFAAEESRLNGGKPVEIEQFYKTLVKV</sequence>
<evidence type="ECO:0000313" key="4">
    <source>
        <dbReference type="EMBL" id="MCY9697898.1"/>
    </source>
</evidence>
<organism evidence="4 5">
    <name type="scientific">Paenibacillus alginolyticus</name>
    <dbReference type="NCBI Taxonomy" id="59839"/>
    <lineage>
        <taxon>Bacteria</taxon>
        <taxon>Bacillati</taxon>
        <taxon>Bacillota</taxon>
        <taxon>Bacilli</taxon>
        <taxon>Bacillales</taxon>
        <taxon>Paenibacillaceae</taxon>
        <taxon>Paenibacillus</taxon>
    </lineage>
</organism>
<dbReference type="Pfam" id="PF01408">
    <property type="entry name" value="GFO_IDH_MocA"/>
    <property type="match status" value="1"/>
</dbReference>
<dbReference type="Pfam" id="PF02894">
    <property type="entry name" value="GFO_IDH_MocA_C"/>
    <property type="match status" value="1"/>
</dbReference>
<reference evidence="4 5" key="1">
    <citation type="submission" date="2022-05" db="EMBL/GenBank/DDBJ databases">
        <title>Genome Sequencing of Bee-Associated Microbes.</title>
        <authorList>
            <person name="Dunlap C."/>
        </authorList>
    </citation>
    <scope>NUCLEOTIDE SEQUENCE [LARGE SCALE GENOMIC DNA]</scope>
    <source>
        <strain evidence="4 5">NRRL B-14421</strain>
    </source>
</reference>
<proteinExistence type="inferred from homology"/>
<dbReference type="Proteomes" id="UP001527099">
    <property type="component" value="Unassembled WGS sequence"/>
</dbReference>
<dbReference type="PANTHER" id="PTHR43377:SF2">
    <property type="entry name" value="BINDING ROSSMANN FOLD OXIDOREDUCTASE, PUTATIVE (AFU_ORTHOLOGUE AFUA_4G00560)-RELATED"/>
    <property type="match status" value="1"/>
</dbReference>
<dbReference type="InterPro" id="IPR036291">
    <property type="entry name" value="NAD(P)-bd_dom_sf"/>
</dbReference>
<feature type="domain" description="Gfo/Idh/MocA-like oxidoreductase N-terminal" evidence="2">
    <location>
        <begin position="8"/>
        <end position="126"/>
    </location>
</feature>
<name>A0ABT4GNW9_9BACL</name>
<dbReference type="SUPFAM" id="SSF51735">
    <property type="entry name" value="NAD(P)-binding Rossmann-fold domains"/>
    <property type="match status" value="1"/>
</dbReference>
<dbReference type="Gene3D" id="3.40.50.720">
    <property type="entry name" value="NAD(P)-binding Rossmann-like Domain"/>
    <property type="match status" value="1"/>
</dbReference>
<gene>
    <name evidence="4" type="ORF">M5X19_34325</name>
</gene>
<dbReference type="Gene3D" id="3.30.360.10">
    <property type="entry name" value="Dihydrodipicolinate Reductase, domain 2"/>
    <property type="match status" value="1"/>
</dbReference>
<comment type="similarity">
    <text evidence="1">Belongs to the Gfo/Idh/MocA family.</text>
</comment>
<evidence type="ECO:0000259" key="2">
    <source>
        <dbReference type="Pfam" id="PF01408"/>
    </source>
</evidence>
<dbReference type="EMBL" id="JAMDMX010000174">
    <property type="protein sequence ID" value="MCY9697898.1"/>
    <property type="molecule type" value="Genomic_DNA"/>
</dbReference>
<keyword evidence="5" id="KW-1185">Reference proteome</keyword>
<evidence type="ECO:0000259" key="3">
    <source>
        <dbReference type="Pfam" id="PF02894"/>
    </source>
</evidence>
<comment type="caution">
    <text evidence="4">The sequence shown here is derived from an EMBL/GenBank/DDBJ whole genome shotgun (WGS) entry which is preliminary data.</text>
</comment>
<protein>
    <submittedName>
        <fullName evidence="4">Gfo/Idh/MocA family oxidoreductase</fullName>
    </submittedName>
</protein>
<dbReference type="SUPFAM" id="SSF55347">
    <property type="entry name" value="Glyceraldehyde-3-phosphate dehydrogenase-like, C-terminal domain"/>
    <property type="match status" value="1"/>
</dbReference>
<dbReference type="InterPro" id="IPR004104">
    <property type="entry name" value="Gfo/Idh/MocA-like_OxRdtase_C"/>
</dbReference>
<evidence type="ECO:0000313" key="5">
    <source>
        <dbReference type="Proteomes" id="UP001527099"/>
    </source>
</evidence>
<accession>A0ABT4GNW9</accession>
<evidence type="ECO:0000256" key="1">
    <source>
        <dbReference type="ARBA" id="ARBA00010928"/>
    </source>
</evidence>